<gene>
    <name evidence="1" type="ORF">ACFSUN_13185</name>
</gene>
<evidence type="ECO:0000313" key="2">
    <source>
        <dbReference type="Proteomes" id="UP001597451"/>
    </source>
</evidence>
<evidence type="ECO:0000313" key="1">
    <source>
        <dbReference type="EMBL" id="MFD2629734.1"/>
    </source>
</evidence>
<reference evidence="2" key="1">
    <citation type="journal article" date="2019" name="Int. J. Syst. Evol. Microbiol.">
        <title>The Global Catalogue of Microorganisms (GCM) 10K type strain sequencing project: providing services to taxonomists for standard genome sequencing and annotation.</title>
        <authorList>
            <consortium name="The Broad Institute Genomics Platform"/>
            <consortium name="The Broad Institute Genome Sequencing Center for Infectious Disease"/>
            <person name="Wu L."/>
            <person name="Ma J."/>
        </authorList>
    </citation>
    <scope>NUCLEOTIDE SEQUENCE [LARGE SCALE GENOMIC DNA]</scope>
    <source>
        <strain evidence="2">TISTR 1858</strain>
    </source>
</reference>
<name>A0ABW5Q2I8_9BACI</name>
<sequence>MNKALQELAEACQKDFGLENYYLKRYNIFREDNPTIDNDYLFSMEWFPKDTQEVEEDLNPPGTAVVEIELHSKKLRHFSFVQGVNLVEDQIFPQLKDGSETVIEWVEELTGLEFGRQFQLAEETDDGIHLLAAADNIPVFPVGTIDVTFNEDGLLSHFSKDGSFPGEDQIKWEPFALTSAIVDPIILDQMQLLEIPLEEQERWLAVYGTTTTFITNDQQKVIPYEKAEMRDSYSVIDKNIDWENGSVEDTFEAIDIDLSDEVSIEEALAAPPNKNNQPITSGDKEKSFQAVQSFLQQKYPDDNNKWKLHTLSRERGYIIAELRPKVQDKKVIQQKLSLFLDATTYTVLNFTDNHFILEMFSHLEEAESPNLTKDEAFEKLHNHIEVSPVYVYDPVSATYQLCGKVDCSYGVDAATGEVILLDEL</sequence>
<organism evidence="1 2">
    <name type="scientific">Oceanobacillus kapialis</name>
    <dbReference type="NCBI Taxonomy" id="481353"/>
    <lineage>
        <taxon>Bacteria</taxon>
        <taxon>Bacillati</taxon>
        <taxon>Bacillota</taxon>
        <taxon>Bacilli</taxon>
        <taxon>Bacillales</taxon>
        <taxon>Bacillaceae</taxon>
        <taxon>Oceanobacillus</taxon>
    </lineage>
</organism>
<evidence type="ECO:0008006" key="3">
    <source>
        <dbReference type="Google" id="ProtNLM"/>
    </source>
</evidence>
<accession>A0ABW5Q2I8</accession>
<protein>
    <recommendedName>
        <fullName evidence="3">PepSY domain-containing protein</fullName>
    </recommendedName>
</protein>
<dbReference type="Proteomes" id="UP001597451">
    <property type="component" value="Unassembled WGS sequence"/>
</dbReference>
<comment type="caution">
    <text evidence="1">The sequence shown here is derived from an EMBL/GenBank/DDBJ whole genome shotgun (WGS) entry which is preliminary data.</text>
</comment>
<proteinExistence type="predicted"/>
<dbReference type="RefSeq" id="WP_379562524.1">
    <property type="nucleotide sequence ID" value="NZ_JBHUMX010000040.1"/>
</dbReference>
<dbReference type="EMBL" id="JBHUMX010000040">
    <property type="protein sequence ID" value="MFD2629734.1"/>
    <property type="molecule type" value="Genomic_DNA"/>
</dbReference>
<keyword evidence="2" id="KW-1185">Reference proteome</keyword>